<proteinExistence type="predicted"/>
<dbReference type="EnsemblPlants" id="AVESA.00010b.r2.5DG1002770.1">
    <property type="protein sequence ID" value="AVESA.00010b.r2.5DG1002770.1.CDS.1"/>
    <property type="gene ID" value="AVESA.00010b.r2.5DG1002770"/>
</dbReference>
<dbReference type="Proteomes" id="UP001732700">
    <property type="component" value="Chromosome 5D"/>
</dbReference>
<evidence type="ECO:0000313" key="2">
    <source>
        <dbReference type="Proteomes" id="UP001732700"/>
    </source>
</evidence>
<organism evidence="1 2">
    <name type="scientific">Avena sativa</name>
    <name type="common">Oat</name>
    <dbReference type="NCBI Taxonomy" id="4498"/>
    <lineage>
        <taxon>Eukaryota</taxon>
        <taxon>Viridiplantae</taxon>
        <taxon>Streptophyta</taxon>
        <taxon>Embryophyta</taxon>
        <taxon>Tracheophyta</taxon>
        <taxon>Spermatophyta</taxon>
        <taxon>Magnoliopsida</taxon>
        <taxon>Liliopsida</taxon>
        <taxon>Poales</taxon>
        <taxon>Poaceae</taxon>
        <taxon>BOP clade</taxon>
        <taxon>Pooideae</taxon>
        <taxon>Poodae</taxon>
        <taxon>Poeae</taxon>
        <taxon>Poeae Chloroplast Group 1 (Aveneae type)</taxon>
        <taxon>Aveninae</taxon>
        <taxon>Avena</taxon>
    </lineage>
</organism>
<reference evidence="1" key="1">
    <citation type="submission" date="2021-05" db="EMBL/GenBank/DDBJ databases">
        <authorList>
            <person name="Scholz U."/>
            <person name="Mascher M."/>
            <person name="Fiebig A."/>
        </authorList>
    </citation>
    <scope>NUCLEOTIDE SEQUENCE [LARGE SCALE GENOMIC DNA]</scope>
</reference>
<evidence type="ECO:0000313" key="1">
    <source>
        <dbReference type="EnsemblPlants" id="AVESA.00010b.r2.5DG1002770.1.CDS.1"/>
    </source>
</evidence>
<protein>
    <submittedName>
        <fullName evidence="1">Uncharacterized protein</fullName>
    </submittedName>
</protein>
<name>A0ACD5YGB6_AVESA</name>
<keyword evidence="2" id="KW-1185">Reference proteome</keyword>
<accession>A0ACD5YGB6</accession>
<reference evidence="1" key="2">
    <citation type="submission" date="2025-09" db="UniProtKB">
        <authorList>
            <consortium name="EnsemblPlants"/>
        </authorList>
    </citation>
    <scope>IDENTIFICATION</scope>
</reference>
<sequence length="291" mass="32179">MAPRRSQTPPREASRGRSRSRRHGKDIVVREPAIQEWPMMQAGVLVWPMLTSTNYVEWALLMQINLEAYVLWDAVEGHPPSVPADKAALAAILRAVPPDLQATLVVKRTAKEAWDAVRMMRVGVDRVKQATAQRLRKEFEAPAFCENESLDSFAMRISAVVNNLRSLGDQVDEVRIVEKILREVPERYAQMACSIETLLDLSTISVEELLGRLRASDGRGGGSSSSATNNGGNLLLTEEEWESRRRQREQGQALQMAETATAARKARARPRPATTATVAATPATVNGTCPR</sequence>